<evidence type="ECO:0000313" key="3">
    <source>
        <dbReference type="Proteomes" id="UP001152622"/>
    </source>
</evidence>
<accession>A0A9Q1EIQ5</accession>
<comment type="caution">
    <text evidence="2">The sequence shown here is derived from an EMBL/GenBank/DDBJ whole genome shotgun (WGS) entry which is preliminary data.</text>
</comment>
<feature type="region of interest" description="Disordered" evidence="1">
    <location>
        <begin position="1"/>
        <end position="65"/>
    </location>
</feature>
<name>A0A9Q1EIQ5_SYNKA</name>
<keyword evidence="3" id="KW-1185">Reference proteome</keyword>
<feature type="region of interest" description="Disordered" evidence="1">
    <location>
        <begin position="82"/>
        <end position="123"/>
    </location>
</feature>
<reference evidence="2" key="1">
    <citation type="journal article" date="2023" name="Science">
        <title>Genome structures resolve the early diversification of teleost fishes.</title>
        <authorList>
            <person name="Parey E."/>
            <person name="Louis A."/>
            <person name="Montfort J."/>
            <person name="Bouchez O."/>
            <person name="Roques C."/>
            <person name="Iampietro C."/>
            <person name="Lluch J."/>
            <person name="Castinel A."/>
            <person name="Donnadieu C."/>
            <person name="Desvignes T."/>
            <person name="Floi Bucao C."/>
            <person name="Jouanno E."/>
            <person name="Wen M."/>
            <person name="Mejri S."/>
            <person name="Dirks R."/>
            <person name="Jansen H."/>
            <person name="Henkel C."/>
            <person name="Chen W.J."/>
            <person name="Zahm M."/>
            <person name="Cabau C."/>
            <person name="Klopp C."/>
            <person name="Thompson A.W."/>
            <person name="Robinson-Rechavi M."/>
            <person name="Braasch I."/>
            <person name="Lecointre G."/>
            <person name="Bobe J."/>
            <person name="Postlethwait J.H."/>
            <person name="Berthelot C."/>
            <person name="Roest Crollius H."/>
            <person name="Guiguen Y."/>
        </authorList>
    </citation>
    <scope>NUCLEOTIDE SEQUENCE</scope>
    <source>
        <strain evidence="2">WJC10195</strain>
    </source>
</reference>
<sequence length="192" mass="20457">MQRGSDALGPTLRYDRTVSVHWPKPQMTKKLSRSTQQQPGQDKGGQSRKSETRRPLSDCPDGVRGKGQVWFSGAFPKLGSEVRGRVRSNGRSSGGGAAPSSRFGRSPTFDPLRPIAGPCGSAGIRADAGKTEFPRKLAGVPAAHQEEKRPIGKRRIAGGCGYFQGRVPDSLSLCSATAGLLEGARVCSRLQL</sequence>
<feature type="compositionally biased region" description="Basic and acidic residues" evidence="1">
    <location>
        <begin position="48"/>
        <end position="64"/>
    </location>
</feature>
<proteinExistence type="predicted"/>
<dbReference type="EMBL" id="JAINUF010000017">
    <property type="protein sequence ID" value="KAJ8339534.1"/>
    <property type="molecule type" value="Genomic_DNA"/>
</dbReference>
<evidence type="ECO:0000256" key="1">
    <source>
        <dbReference type="SAM" id="MobiDB-lite"/>
    </source>
</evidence>
<protein>
    <submittedName>
        <fullName evidence="2">Uncharacterized protein</fullName>
    </submittedName>
</protein>
<dbReference type="Proteomes" id="UP001152622">
    <property type="component" value="Chromosome 17"/>
</dbReference>
<organism evidence="2 3">
    <name type="scientific">Synaphobranchus kaupii</name>
    <name type="common">Kaup's arrowtooth eel</name>
    <dbReference type="NCBI Taxonomy" id="118154"/>
    <lineage>
        <taxon>Eukaryota</taxon>
        <taxon>Metazoa</taxon>
        <taxon>Chordata</taxon>
        <taxon>Craniata</taxon>
        <taxon>Vertebrata</taxon>
        <taxon>Euteleostomi</taxon>
        <taxon>Actinopterygii</taxon>
        <taxon>Neopterygii</taxon>
        <taxon>Teleostei</taxon>
        <taxon>Anguilliformes</taxon>
        <taxon>Synaphobranchidae</taxon>
        <taxon>Synaphobranchus</taxon>
    </lineage>
</organism>
<evidence type="ECO:0000313" key="2">
    <source>
        <dbReference type="EMBL" id="KAJ8339534.1"/>
    </source>
</evidence>
<gene>
    <name evidence="2" type="ORF">SKAU_G00363200</name>
</gene>
<dbReference type="AlphaFoldDB" id="A0A9Q1EIQ5"/>